<organism evidence="1">
    <name type="scientific">Anguilla anguilla</name>
    <name type="common">European freshwater eel</name>
    <name type="synonym">Muraena anguilla</name>
    <dbReference type="NCBI Taxonomy" id="7936"/>
    <lineage>
        <taxon>Eukaryota</taxon>
        <taxon>Metazoa</taxon>
        <taxon>Chordata</taxon>
        <taxon>Craniata</taxon>
        <taxon>Vertebrata</taxon>
        <taxon>Euteleostomi</taxon>
        <taxon>Actinopterygii</taxon>
        <taxon>Neopterygii</taxon>
        <taxon>Teleostei</taxon>
        <taxon>Anguilliformes</taxon>
        <taxon>Anguillidae</taxon>
        <taxon>Anguilla</taxon>
    </lineage>
</organism>
<dbReference type="EMBL" id="GBXM01031546">
    <property type="protein sequence ID" value="JAH77031.1"/>
    <property type="molecule type" value="Transcribed_RNA"/>
</dbReference>
<reference evidence="1" key="2">
    <citation type="journal article" date="2015" name="Fish Shellfish Immunol.">
        <title>Early steps in the European eel (Anguilla anguilla)-Vibrio vulnificus interaction in the gills: Role of the RtxA13 toxin.</title>
        <authorList>
            <person name="Callol A."/>
            <person name="Pajuelo D."/>
            <person name="Ebbesson L."/>
            <person name="Teles M."/>
            <person name="MacKenzie S."/>
            <person name="Amaro C."/>
        </authorList>
    </citation>
    <scope>NUCLEOTIDE SEQUENCE</scope>
</reference>
<protein>
    <submittedName>
        <fullName evidence="1">Uncharacterized protein</fullName>
    </submittedName>
</protein>
<reference evidence="1" key="1">
    <citation type="submission" date="2014-11" db="EMBL/GenBank/DDBJ databases">
        <authorList>
            <person name="Amaro Gonzalez C."/>
        </authorList>
    </citation>
    <scope>NUCLEOTIDE SEQUENCE</scope>
</reference>
<dbReference type="AlphaFoldDB" id="A0A0E9VGA2"/>
<proteinExistence type="predicted"/>
<name>A0A0E9VGA2_ANGAN</name>
<sequence length="34" mass="3925">MLLHVLISPREATFSNSHSSKTAISLYSRFRLFN</sequence>
<accession>A0A0E9VGA2</accession>
<evidence type="ECO:0000313" key="1">
    <source>
        <dbReference type="EMBL" id="JAH77031.1"/>
    </source>
</evidence>